<dbReference type="PROSITE" id="PS51502">
    <property type="entry name" value="S_R_A_B_BARREL"/>
    <property type="match status" value="1"/>
</dbReference>
<evidence type="ECO:0000259" key="1">
    <source>
        <dbReference type="PROSITE" id="PS51502"/>
    </source>
</evidence>
<feature type="domain" description="Stress-response A/B barrel" evidence="1">
    <location>
        <begin position="1"/>
        <end position="46"/>
    </location>
</feature>
<dbReference type="Proteomes" id="UP001175000">
    <property type="component" value="Unassembled WGS sequence"/>
</dbReference>
<accession>A0AA40BWZ5</accession>
<dbReference type="AlphaFoldDB" id="A0AA40BWZ5"/>
<dbReference type="EMBL" id="JAULSU010000005">
    <property type="protein sequence ID" value="KAK0616612.1"/>
    <property type="molecule type" value="Genomic_DNA"/>
</dbReference>
<feature type="non-terminal residue" evidence="2">
    <location>
        <position position="1"/>
    </location>
</feature>
<evidence type="ECO:0000313" key="3">
    <source>
        <dbReference type="Proteomes" id="UP001175000"/>
    </source>
</evidence>
<dbReference type="InterPro" id="IPR013097">
    <property type="entry name" value="Dabb"/>
</dbReference>
<dbReference type="SUPFAM" id="SSF54909">
    <property type="entry name" value="Dimeric alpha+beta barrel"/>
    <property type="match status" value="1"/>
</dbReference>
<gene>
    <name evidence="2" type="ORF">B0T14DRAFT_435696</name>
</gene>
<name>A0AA40BWZ5_9PEZI</name>
<reference evidence="2" key="1">
    <citation type="submission" date="2023-06" db="EMBL/GenBank/DDBJ databases">
        <title>Genome-scale phylogeny and comparative genomics of the fungal order Sordariales.</title>
        <authorList>
            <consortium name="Lawrence Berkeley National Laboratory"/>
            <person name="Hensen N."/>
            <person name="Bonometti L."/>
            <person name="Westerberg I."/>
            <person name="Brannstrom I.O."/>
            <person name="Guillou S."/>
            <person name="Cros-Aarteil S."/>
            <person name="Calhoun S."/>
            <person name="Haridas S."/>
            <person name="Kuo A."/>
            <person name="Mondo S."/>
            <person name="Pangilinan J."/>
            <person name="Riley R."/>
            <person name="Labutti K."/>
            <person name="Andreopoulos B."/>
            <person name="Lipzen A."/>
            <person name="Chen C."/>
            <person name="Yanf M."/>
            <person name="Daum C."/>
            <person name="Ng V."/>
            <person name="Clum A."/>
            <person name="Steindorff A."/>
            <person name="Ohm R."/>
            <person name="Martin F."/>
            <person name="Silar P."/>
            <person name="Natvig D."/>
            <person name="Lalanne C."/>
            <person name="Gautier V."/>
            <person name="Ament-Velasquez S.L."/>
            <person name="Kruys A."/>
            <person name="Hutchinson M.I."/>
            <person name="Powell A.J."/>
            <person name="Barry K."/>
            <person name="Miller A.N."/>
            <person name="Grigoriev I.V."/>
            <person name="Debuchy R."/>
            <person name="Gladieux P."/>
            <person name="Thoren M.H."/>
            <person name="Johannesson H."/>
        </authorList>
    </citation>
    <scope>NUCLEOTIDE SEQUENCE</scope>
    <source>
        <strain evidence="2">CBS 606.72</strain>
    </source>
</reference>
<dbReference type="Pfam" id="PF07876">
    <property type="entry name" value="Dabb"/>
    <property type="match status" value="1"/>
</dbReference>
<sequence>NGMTHGFVIEFDSVEDRDYYVTKDPTHLAFVKSIEDLVEKEIAVDFDDG</sequence>
<protein>
    <recommendedName>
        <fullName evidence="1">Stress-response A/B barrel domain-containing protein</fullName>
    </recommendedName>
</protein>
<proteinExistence type="predicted"/>
<dbReference type="InterPro" id="IPR011008">
    <property type="entry name" value="Dimeric_a/b-barrel"/>
</dbReference>
<dbReference type="Gene3D" id="3.30.70.100">
    <property type="match status" value="1"/>
</dbReference>
<evidence type="ECO:0000313" key="2">
    <source>
        <dbReference type="EMBL" id="KAK0616612.1"/>
    </source>
</evidence>
<organism evidence="2 3">
    <name type="scientific">Immersiella caudata</name>
    <dbReference type="NCBI Taxonomy" id="314043"/>
    <lineage>
        <taxon>Eukaryota</taxon>
        <taxon>Fungi</taxon>
        <taxon>Dikarya</taxon>
        <taxon>Ascomycota</taxon>
        <taxon>Pezizomycotina</taxon>
        <taxon>Sordariomycetes</taxon>
        <taxon>Sordariomycetidae</taxon>
        <taxon>Sordariales</taxon>
        <taxon>Lasiosphaeriaceae</taxon>
        <taxon>Immersiella</taxon>
    </lineage>
</organism>
<comment type="caution">
    <text evidence="2">The sequence shown here is derived from an EMBL/GenBank/DDBJ whole genome shotgun (WGS) entry which is preliminary data.</text>
</comment>
<keyword evidence="3" id="KW-1185">Reference proteome</keyword>